<protein>
    <submittedName>
        <fullName evidence="2">Uncharacterized protein</fullName>
    </submittedName>
</protein>
<dbReference type="SUPFAM" id="SSF48452">
    <property type="entry name" value="TPR-like"/>
    <property type="match status" value="1"/>
</dbReference>
<sequence>KWVITNVTDSFYTVAYPKATTRLLKYFKGQNDKGTHLNITTPTVSYLELDDDRKGTKKAYTFGWFISRHIEEIPKPTDPELEIVTYPETTRYVRVFGGYASEGNIVEQAVALQDVLSKEGKSFEPKARNGKGSLGLLAAVYDAPQKLLNRHNEVHLFATDNDALSCLALLQLQVYRETLELQPNVDEKGIDDEADFQQAEDLSKGAILKATLNEGSGEVPATNDLVFLHLRIGKGNSYLTSTRPEDGGQGHPQPFILGKSKNLLKGLELAVRGYAYQHRTWVLDIPPGLRKGDTIHAEVELVEVVPGRTVRAVLAAEDTFKVTEQAGRDFETPRAPYKVKLHLRASTPSSDDRPLGASQTYFTMQSLDAALHSMVRGERSIVTCPHEAASGGTLVPDPDASGSGRAEFAIELLDFTQVRDLTGSGELVKTIMQQGEGVFPVDCPVEDSLIQAHWRVRRQGTGEAWVFDTRSAGDAQRPIEFDTGMATVPDGVTEGDTLEFEVELVHFERDQIREDTTTAGRLTVASKWKDQGNMLFKRELLKLAKAKYLKASKVVERIVDYADDQTYEQSQTLQASRARGDFVSCYLNLALCATKQREAAEAIHYCNKALEVDPACAKALFRRAAALALVGEYASAREDLQAAVNIDASLEPDAKRETARLASQEKAQAAKQRKGFGRFFK</sequence>
<dbReference type="Gene3D" id="1.25.40.10">
    <property type="entry name" value="Tetratricopeptide repeat domain"/>
    <property type="match status" value="1"/>
</dbReference>
<dbReference type="InterPro" id="IPR011990">
    <property type="entry name" value="TPR-like_helical_dom_sf"/>
</dbReference>
<dbReference type="EMBL" id="QOKY01000196">
    <property type="protein sequence ID" value="RMZ53709.1"/>
    <property type="molecule type" value="Genomic_DNA"/>
</dbReference>
<dbReference type="PANTHER" id="PTHR46512:SF8">
    <property type="entry name" value="PEPTIDYLPROLYL ISOMERASE"/>
    <property type="match status" value="1"/>
</dbReference>
<evidence type="ECO:0000313" key="2">
    <source>
        <dbReference type="EMBL" id="RMZ53709.1"/>
    </source>
</evidence>
<dbReference type="SUPFAM" id="SSF54534">
    <property type="entry name" value="FKBP-like"/>
    <property type="match status" value="2"/>
</dbReference>
<dbReference type="AlphaFoldDB" id="A0A3M7KV29"/>
<evidence type="ECO:0000256" key="1">
    <source>
        <dbReference type="ARBA" id="ARBA00009817"/>
    </source>
</evidence>
<dbReference type="InterPro" id="IPR011256">
    <property type="entry name" value="Reg_factor_effector_dom_sf"/>
</dbReference>
<reference evidence="3" key="1">
    <citation type="journal article" date="2018" name="Algal Res.">
        <title>Characterization of plant carbon substrate utilization by Auxenochlorella protothecoides.</title>
        <authorList>
            <person name="Vogler B.W."/>
            <person name="Starkenburg S.R."/>
            <person name="Sudasinghe N."/>
            <person name="Schambach J.Y."/>
            <person name="Rollin J.A."/>
            <person name="Pattathil S."/>
            <person name="Barry A.N."/>
        </authorList>
    </citation>
    <scope>NUCLEOTIDE SEQUENCE [LARGE SCALE GENOMIC DNA]</scope>
    <source>
        <strain evidence="3">UTEX 25</strain>
    </source>
</reference>
<dbReference type="InterPro" id="IPR006917">
    <property type="entry name" value="SOUL_heme-bd"/>
</dbReference>
<dbReference type="Pfam" id="PF04832">
    <property type="entry name" value="SOUL"/>
    <property type="match status" value="1"/>
</dbReference>
<feature type="non-terminal residue" evidence="2">
    <location>
        <position position="1"/>
    </location>
</feature>
<dbReference type="InterPro" id="IPR050754">
    <property type="entry name" value="FKBP4/5/8-like"/>
</dbReference>
<gene>
    <name evidence="2" type="ORF">APUTEX25_003243</name>
</gene>
<dbReference type="GO" id="GO:0003755">
    <property type="term" value="F:peptidyl-prolyl cis-trans isomerase activity"/>
    <property type="evidence" value="ECO:0007669"/>
    <property type="project" value="InterPro"/>
</dbReference>
<dbReference type="Gene3D" id="3.10.50.40">
    <property type="match status" value="1"/>
</dbReference>
<evidence type="ECO:0000313" key="3">
    <source>
        <dbReference type="Proteomes" id="UP000279271"/>
    </source>
</evidence>
<dbReference type="InterPro" id="IPR019734">
    <property type="entry name" value="TPR_rpt"/>
</dbReference>
<accession>A0A3M7KV29</accession>
<dbReference type="Pfam" id="PF13181">
    <property type="entry name" value="TPR_8"/>
    <property type="match status" value="1"/>
</dbReference>
<comment type="caution">
    <text evidence="2">The sequence shown here is derived from an EMBL/GenBank/DDBJ whole genome shotgun (WGS) entry which is preliminary data.</text>
</comment>
<organism evidence="2 3">
    <name type="scientific">Auxenochlorella protothecoides</name>
    <name type="common">Green microalga</name>
    <name type="synonym">Chlorella protothecoides</name>
    <dbReference type="NCBI Taxonomy" id="3075"/>
    <lineage>
        <taxon>Eukaryota</taxon>
        <taxon>Viridiplantae</taxon>
        <taxon>Chlorophyta</taxon>
        <taxon>core chlorophytes</taxon>
        <taxon>Trebouxiophyceae</taxon>
        <taxon>Chlorellales</taxon>
        <taxon>Chlorellaceae</taxon>
        <taxon>Auxenochlorella</taxon>
    </lineage>
</organism>
<dbReference type="SMART" id="SM00028">
    <property type="entry name" value="TPR"/>
    <property type="match status" value="3"/>
</dbReference>
<dbReference type="Gene3D" id="3.20.80.10">
    <property type="entry name" value="Regulatory factor, effector binding domain"/>
    <property type="match status" value="1"/>
</dbReference>
<dbReference type="Proteomes" id="UP000279271">
    <property type="component" value="Unassembled WGS sequence"/>
</dbReference>
<dbReference type="SUPFAM" id="SSF55136">
    <property type="entry name" value="Probable bacterial effector-binding domain"/>
    <property type="match status" value="1"/>
</dbReference>
<comment type="similarity">
    <text evidence="1">Belongs to the HEBP family.</text>
</comment>
<dbReference type="InterPro" id="IPR046357">
    <property type="entry name" value="PPIase_dom_sf"/>
</dbReference>
<proteinExistence type="inferred from homology"/>
<dbReference type="PANTHER" id="PTHR46512">
    <property type="entry name" value="PEPTIDYLPROLYL ISOMERASE"/>
    <property type="match status" value="1"/>
</dbReference>
<name>A0A3M7KV29_AUXPR</name>